<feature type="compositionally biased region" description="Pro residues" evidence="1">
    <location>
        <begin position="113"/>
        <end position="123"/>
    </location>
</feature>
<evidence type="ECO:0000313" key="3">
    <source>
        <dbReference type="Proteomes" id="UP001176941"/>
    </source>
</evidence>
<dbReference type="EMBL" id="OX459945">
    <property type="protein sequence ID" value="CAI9179638.1"/>
    <property type="molecule type" value="Genomic_DNA"/>
</dbReference>
<feature type="region of interest" description="Disordered" evidence="1">
    <location>
        <begin position="1"/>
        <end position="147"/>
    </location>
</feature>
<gene>
    <name evidence="2" type="ORF">MRATA1EN1_LOCUS28600</name>
</gene>
<protein>
    <submittedName>
        <fullName evidence="2">Uncharacterized protein</fullName>
    </submittedName>
</protein>
<accession>A0ABN9A1I2</accession>
<sequence length="219" mass="23408">MGLHHDKLLLGPHRHVSSGPAGQSELRGHPATSRPQNAHPQRRAGSRGGDSRAAGAEMLPAGVSPSPEATRAPSPGRRVQSARPLSARSPGSAPHPFVPHPHVVRGPLSPGSRPSPLPSPPPHNRPRRPAASHPPPPPPDSWDSPGPGCLLTLTCHVLDPTAEGGASRPREGRGRHFRADKGRRHVRVGRNRPRWLPGCHFRRMRSACPRRSSWTGACA</sequence>
<evidence type="ECO:0000313" key="2">
    <source>
        <dbReference type="EMBL" id="CAI9179638.1"/>
    </source>
</evidence>
<proteinExistence type="predicted"/>
<reference evidence="2" key="1">
    <citation type="submission" date="2023-04" db="EMBL/GenBank/DDBJ databases">
        <authorList>
            <consortium name="ELIXIR-Norway"/>
        </authorList>
    </citation>
    <scope>NUCLEOTIDE SEQUENCE [LARGE SCALE GENOMIC DNA]</scope>
</reference>
<dbReference type="Proteomes" id="UP001176941">
    <property type="component" value="Chromosome 9"/>
</dbReference>
<keyword evidence="3" id="KW-1185">Reference proteome</keyword>
<organism evidence="2 3">
    <name type="scientific">Rangifer tarandus platyrhynchus</name>
    <name type="common">Svalbard reindeer</name>
    <dbReference type="NCBI Taxonomy" id="3082113"/>
    <lineage>
        <taxon>Eukaryota</taxon>
        <taxon>Metazoa</taxon>
        <taxon>Chordata</taxon>
        <taxon>Craniata</taxon>
        <taxon>Vertebrata</taxon>
        <taxon>Euteleostomi</taxon>
        <taxon>Mammalia</taxon>
        <taxon>Eutheria</taxon>
        <taxon>Laurasiatheria</taxon>
        <taxon>Artiodactyla</taxon>
        <taxon>Ruminantia</taxon>
        <taxon>Pecora</taxon>
        <taxon>Cervidae</taxon>
        <taxon>Odocoileinae</taxon>
        <taxon>Rangifer</taxon>
    </lineage>
</organism>
<name>A0ABN9A1I2_RANTA</name>
<feature type="compositionally biased region" description="Low complexity" evidence="1">
    <location>
        <begin position="100"/>
        <end position="112"/>
    </location>
</feature>
<evidence type="ECO:0000256" key="1">
    <source>
        <dbReference type="SAM" id="MobiDB-lite"/>
    </source>
</evidence>